<proteinExistence type="predicted"/>
<reference evidence="2 3" key="1">
    <citation type="submission" date="2021-04" db="EMBL/GenBank/DDBJ databases">
        <authorList>
            <person name="Bliznina A."/>
        </authorList>
    </citation>
    <scope>NUCLEOTIDE SEQUENCE [LARGE SCALE GENOMIC DNA]</scope>
</reference>
<dbReference type="InterPro" id="IPR013766">
    <property type="entry name" value="Thioredoxin_domain"/>
</dbReference>
<feature type="domain" description="Thioredoxin" evidence="1">
    <location>
        <begin position="11"/>
        <end position="92"/>
    </location>
</feature>
<protein>
    <submittedName>
        <fullName evidence="2">Oidioi.mRNA.OKI2018_I69.PAR.g9877.t1.cds</fullName>
    </submittedName>
</protein>
<accession>A0ABN7RVE9</accession>
<dbReference type="SUPFAM" id="SSF52833">
    <property type="entry name" value="Thioredoxin-like"/>
    <property type="match status" value="1"/>
</dbReference>
<dbReference type="Gene3D" id="3.40.30.10">
    <property type="entry name" value="Glutaredoxin"/>
    <property type="match status" value="1"/>
</dbReference>
<name>A0ABN7RVE9_OIKDI</name>
<organism evidence="2 3">
    <name type="scientific">Oikopleura dioica</name>
    <name type="common">Tunicate</name>
    <dbReference type="NCBI Taxonomy" id="34765"/>
    <lineage>
        <taxon>Eukaryota</taxon>
        <taxon>Metazoa</taxon>
        <taxon>Chordata</taxon>
        <taxon>Tunicata</taxon>
        <taxon>Appendicularia</taxon>
        <taxon>Copelata</taxon>
        <taxon>Oikopleuridae</taxon>
        <taxon>Oikopleura</taxon>
    </lineage>
</organism>
<evidence type="ECO:0000259" key="1">
    <source>
        <dbReference type="Pfam" id="PF00085"/>
    </source>
</evidence>
<dbReference type="InterPro" id="IPR036249">
    <property type="entry name" value="Thioredoxin-like_sf"/>
</dbReference>
<gene>
    <name evidence="2" type="ORF">OKIOD_LOCUS1435</name>
</gene>
<evidence type="ECO:0000313" key="3">
    <source>
        <dbReference type="Proteomes" id="UP001158576"/>
    </source>
</evidence>
<evidence type="ECO:0000313" key="2">
    <source>
        <dbReference type="EMBL" id="CAG5081435.1"/>
    </source>
</evidence>
<dbReference type="Proteomes" id="UP001158576">
    <property type="component" value="Chromosome PAR"/>
</dbReference>
<dbReference type="CDD" id="cd02947">
    <property type="entry name" value="TRX_family"/>
    <property type="match status" value="1"/>
</dbReference>
<dbReference type="EMBL" id="OU015568">
    <property type="protein sequence ID" value="CAG5081435.1"/>
    <property type="molecule type" value="Genomic_DNA"/>
</dbReference>
<dbReference type="PANTHER" id="PTHR45663:SF11">
    <property type="entry name" value="GEO12009P1"/>
    <property type="match status" value="1"/>
</dbReference>
<dbReference type="Pfam" id="PF00085">
    <property type="entry name" value="Thioredoxin"/>
    <property type="match status" value="1"/>
</dbReference>
<sequence length="101" mass="11692">MIEIKNYGELEKLIEKEEVVIGVCLADWSRLCRNIKKELPEIAKKYENIKFAAINDNAYDIRKKYSIASFPTWLIFKNSKLISEISTSSEHILQSRISAVL</sequence>
<keyword evidence="3" id="KW-1185">Reference proteome</keyword>
<dbReference type="PANTHER" id="PTHR45663">
    <property type="entry name" value="GEO12009P1"/>
    <property type="match status" value="1"/>
</dbReference>